<feature type="transmembrane region" description="Helical" evidence="19">
    <location>
        <begin position="112"/>
        <end position="134"/>
    </location>
</feature>
<comment type="subcellular location">
    <subcellularLocation>
        <location evidence="2 19">Cell membrane</location>
        <topology evidence="2 19">Multi-pass membrane protein</topology>
    </subcellularLocation>
</comment>
<evidence type="ECO:0000256" key="10">
    <source>
        <dbReference type="ARBA" id="ARBA00022692"/>
    </source>
</evidence>
<evidence type="ECO:0000256" key="14">
    <source>
        <dbReference type="ARBA" id="ARBA00025228"/>
    </source>
</evidence>
<feature type="transmembrane region" description="Helical" evidence="19">
    <location>
        <begin position="65"/>
        <end position="82"/>
    </location>
</feature>
<keyword evidence="11 19" id="KW-0460">Magnesium</keyword>
<comment type="cofactor">
    <cofactor evidence="1 19">
        <name>Mg(2+)</name>
        <dbReference type="ChEBI" id="CHEBI:18420"/>
    </cofactor>
</comment>
<evidence type="ECO:0000256" key="1">
    <source>
        <dbReference type="ARBA" id="ARBA00001946"/>
    </source>
</evidence>
<dbReference type="RefSeq" id="WP_249713275.1">
    <property type="nucleotide sequence ID" value="NZ_JAMFMB010000045.1"/>
</dbReference>
<evidence type="ECO:0000256" key="6">
    <source>
        <dbReference type="ARBA" id="ARBA00015850"/>
    </source>
</evidence>
<evidence type="ECO:0000256" key="17">
    <source>
        <dbReference type="ARBA" id="ARBA00048623"/>
    </source>
</evidence>
<comment type="catalytic activity">
    <reaction evidence="17 19">
        <text>alpha-ribazole + adenosylcob(III)inamide-GDP = adenosylcob(III)alamin + GMP + H(+)</text>
        <dbReference type="Rhea" id="RHEA:16049"/>
        <dbReference type="ChEBI" id="CHEBI:10329"/>
        <dbReference type="ChEBI" id="CHEBI:15378"/>
        <dbReference type="ChEBI" id="CHEBI:18408"/>
        <dbReference type="ChEBI" id="CHEBI:58115"/>
        <dbReference type="ChEBI" id="CHEBI:60487"/>
        <dbReference type="EC" id="2.7.8.26"/>
    </reaction>
</comment>
<evidence type="ECO:0000256" key="5">
    <source>
        <dbReference type="ARBA" id="ARBA00013200"/>
    </source>
</evidence>
<dbReference type="Pfam" id="PF02654">
    <property type="entry name" value="CobS"/>
    <property type="match status" value="1"/>
</dbReference>
<feature type="transmembrane region" description="Helical" evidence="19">
    <location>
        <begin position="181"/>
        <end position="202"/>
    </location>
</feature>
<protein>
    <recommendedName>
        <fullName evidence="6 19">Adenosylcobinamide-GDP ribazoletransferase</fullName>
        <ecNumber evidence="5 19">2.7.8.26</ecNumber>
    </recommendedName>
    <alternativeName>
        <fullName evidence="16 19">Cobalamin synthase</fullName>
    </alternativeName>
    <alternativeName>
        <fullName evidence="15 19">Cobalamin-5'-phosphate synthase</fullName>
    </alternativeName>
</protein>
<reference evidence="21" key="1">
    <citation type="submission" date="2022-05" db="EMBL/GenBank/DDBJ databases">
        <authorList>
            <person name="Park J.-S."/>
        </authorList>
    </citation>
    <scope>NUCLEOTIDE SEQUENCE</scope>
    <source>
        <strain evidence="21">2012CJ41-6</strain>
    </source>
</reference>
<comment type="caution">
    <text evidence="21">The sequence shown here is derived from an EMBL/GenBank/DDBJ whole genome shotgun (WGS) entry which is preliminary data.</text>
</comment>
<comment type="catalytic activity">
    <reaction evidence="18 19">
        <text>alpha-ribazole 5'-phosphate + adenosylcob(III)inamide-GDP = adenosylcob(III)alamin 5'-phosphate + GMP + H(+)</text>
        <dbReference type="Rhea" id="RHEA:23560"/>
        <dbReference type="ChEBI" id="CHEBI:15378"/>
        <dbReference type="ChEBI" id="CHEBI:57918"/>
        <dbReference type="ChEBI" id="CHEBI:58115"/>
        <dbReference type="ChEBI" id="CHEBI:60487"/>
        <dbReference type="ChEBI" id="CHEBI:60493"/>
        <dbReference type="EC" id="2.7.8.26"/>
    </reaction>
</comment>
<dbReference type="HAMAP" id="MF_00719">
    <property type="entry name" value="CobS"/>
    <property type="match status" value="1"/>
</dbReference>
<organism evidence="21 22">
    <name type="scientific">Ruegeria spongiae</name>
    <dbReference type="NCBI Taxonomy" id="2942209"/>
    <lineage>
        <taxon>Bacteria</taxon>
        <taxon>Pseudomonadati</taxon>
        <taxon>Pseudomonadota</taxon>
        <taxon>Alphaproteobacteria</taxon>
        <taxon>Rhodobacterales</taxon>
        <taxon>Roseobacteraceae</taxon>
        <taxon>Ruegeria</taxon>
    </lineage>
</organism>
<evidence type="ECO:0000256" key="12">
    <source>
        <dbReference type="ARBA" id="ARBA00022989"/>
    </source>
</evidence>
<evidence type="ECO:0000256" key="4">
    <source>
        <dbReference type="ARBA" id="ARBA00010561"/>
    </source>
</evidence>
<keyword evidence="9 19" id="KW-0808">Transferase</keyword>
<keyword evidence="8 19" id="KW-0169">Cobalamin biosynthesis</keyword>
<keyword evidence="10 19" id="KW-0812">Transmembrane</keyword>
<name>A0ABT0Q9Y7_9RHOB</name>
<feature type="transmembrane region" description="Helical" evidence="19">
    <location>
        <begin position="140"/>
        <end position="161"/>
    </location>
</feature>
<gene>
    <name evidence="19" type="primary">cobS</name>
    <name evidence="21" type="ORF">M3P21_20870</name>
</gene>
<evidence type="ECO:0000256" key="7">
    <source>
        <dbReference type="ARBA" id="ARBA00022475"/>
    </source>
</evidence>
<comment type="pathway">
    <text evidence="3 19">Cofactor biosynthesis; adenosylcobalamin biosynthesis; adenosylcobalamin from cob(II)yrinate a,c-diamide: step 7/7.</text>
</comment>
<dbReference type="EMBL" id="JAMFMB010000045">
    <property type="protein sequence ID" value="MCL6285973.1"/>
    <property type="molecule type" value="Genomic_DNA"/>
</dbReference>
<evidence type="ECO:0000256" key="16">
    <source>
        <dbReference type="ARBA" id="ARBA00032853"/>
    </source>
</evidence>
<dbReference type="Proteomes" id="UP001203880">
    <property type="component" value="Unassembled WGS sequence"/>
</dbReference>
<evidence type="ECO:0000313" key="21">
    <source>
        <dbReference type="EMBL" id="MCL6285973.1"/>
    </source>
</evidence>
<evidence type="ECO:0000256" key="8">
    <source>
        <dbReference type="ARBA" id="ARBA00022573"/>
    </source>
</evidence>
<comment type="similarity">
    <text evidence="4 19">Belongs to the CobS family.</text>
</comment>
<feature type="region of interest" description="Disordered" evidence="20">
    <location>
        <begin position="219"/>
        <end position="249"/>
    </location>
</feature>
<feature type="transmembrane region" description="Helical" evidence="19">
    <location>
        <begin position="37"/>
        <end position="59"/>
    </location>
</feature>
<keyword evidence="13 19" id="KW-0472">Membrane</keyword>
<evidence type="ECO:0000256" key="13">
    <source>
        <dbReference type="ARBA" id="ARBA00023136"/>
    </source>
</evidence>
<evidence type="ECO:0000313" key="22">
    <source>
        <dbReference type="Proteomes" id="UP001203880"/>
    </source>
</evidence>
<keyword evidence="12 19" id="KW-1133">Transmembrane helix</keyword>
<evidence type="ECO:0000256" key="11">
    <source>
        <dbReference type="ARBA" id="ARBA00022842"/>
    </source>
</evidence>
<dbReference type="PANTHER" id="PTHR34148:SF1">
    <property type="entry name" value="ADENOSYLCOBINAMIDE-GDP RIBAZOLETRANSFERASE"/>
    <property type="match status" value="1"/>
</dbReference>
<evidence type="ECO:0000256" key="18">
    <source>
        <dbReference type="ARBA" id="ARBA00049504"/>
    </source>
</evidence>
<evidence type="ECO:0000256" key="2">
    <source>
        <dbReference type="ARBA" id="ARBA00004651"/>
    </source>
</evidence>
<sequence length="286" mass="30247">MNLRRRADEARVAVMLLTRLPVGRTGEPNPALNDTRWAFVLAGLPVGLIGWAVFALGGWIGLPPLTASFAAIAAMVLVTGGLHHDGLADFADGIWGGSTDQRRLEIMRDSRIGSYGVLGLILALGLQASALTGLGPDKMLTSFLFIAVASRLSMLSVLLVLPAARPDGLGQSAAGRGWQQIVPGLLLALVLCLFNPALLATLPPMAALTAGVAHVSQKKPWRTDRRRPRSDAGGCRGGRLDDPGGSLMTSNSKRFESTVYTRSHSLTSLCYYRKGVAILSVDLAAD</sequence>
<dbReference type="EC" id="2.7.8.26" evidence="5 19"/>
<dbReference type="InterPro" id="IPR003805">
    <property type="entry name" value="CobS"/>
</dbReference>
<keyword evidence="22" id="KW-1185">Reference proteome</keyword>
<proteinExistence type="inferred from homology"/>
<accession>A0ABT0Q9Y7</accession>
<evidence type="ECO:0000256" key="9">
    <source>
        <dbReference type="ARBA" id="ARBA00022679"/>
    </source>
</evidence>
<evidence type="ECO:0000256" key="15">
    <source>
        <dbReference type="ARBA" id="ARBA00032605"/>
    </source>
</evidence>
<evidence type="ECO:0000256" key="19">
    <source>
        <dbReference type="HAMAP-Rule" id="MF_00719"/>
    </source>
</evidence>
<evidence type="ECO:0000256" key="20">
    <source>
        <dbReference type="SAM" id="MobiDB-lite"/>
    </source>
</evidence>
<evidence type="ECO:0000256" key="3">
    <source>
        <dbReference type="ARBA" id="ARBA00004663"/>
    </source>
</evidence>
<feature type="compositionally biased region" description="Basic residues" evidence="20">
    <location>
        <begin position="219"/>
        <end position="228"/>
    </location>
</feature>
<comment type="function">
    <text evidence="14 19">Joins adenosylcobinamide-GDP and alpha-ribazole to generate adenosylcobalamin (Ado-cobalamin). Also synthesizes adenosylcobalamin 5'-phosphate from adenosylcobinamide-GDP and alpha-ribazole 5'-phosphate.</text>
</comment>
<dbReference type="PANTHER" id="PTHR34148">
    <property type="entry name" value="ADENOSYLCOBINAMIDE-GDP RIBAZOLETRANSFERASE"/>
    <property type="match status" value="1"/>
</dbReference>
<keyword evidence="7 19" id="KW-1003">Cell membrane</keyword>